<gene>
    <name evidence="4" type="ORF">KEC56_12430</name>
</gene>
<dbReference type="PANTHER" id="PTHR42736">
    <property type="entry name" value="PROTEIN-GLUTAMINE GAMMA-GLUTAMYLTRANSFERASE"/>
    <property type="match status" value="1"/>
</dbReference>
<organism evidence="4 5">
    <name type="scientific">Microbacterium tenebrionis</name>
    <dbReference type="NCBI Taxonomy" id="2830665"/>
    <lineage>
        <taxon>Bacteria</taxon>
        <taxon>Bacillati</taxon>
        <taxon>Actinomycetota</taxon>
        <taxon>Actinomycetes</taxon>
        <taxon>Micrococcales</taxon>
        <taxon>Microbacteriaceae</taxon>
        <taxon>Microbacterium</taxon>
    </lineage>
</organism>
<dbReference type="RefSeq" id="WP_227531201.1">
    <property type="nucleotide sequence ID" value="NZ_JAGTTM010000006.1"/>
</dbReference>
<keyword evidence="5" id="KW-1185">Reference proteome</keyword>
<dbReference type="InterPro" id="IPR021878">
    <property type="entry name" value="TgpA_N"/>
</dbReference>
<dbReference type="Gene3D" id="3.10.620.30">
    <property type="match status" value="1"/>
</dbReference>
<feature type="region of interest" description="Disordered" evidence="1">
    <location>
        <begin position="543"/>
        <end position="595"/>
    </location>
</feature>
<dbReference type="SMART" id="SM00460">
    <property type="entry name" value="TGc"/>
    <property type="match status" value="1"/>
</dbReference>
<feature type="transmembrane region" description="Helical" evidence="2">
    <location>
        <begin position="50"/>
        <end position="74"/>
    </location>
</feature>
<evidence type="ECO:0000256" key="1">
    <source>
        <dbReference type="SAM" id="MobiDB-lite"/>
    </source>
</evidence>
<feature type="transmembrane region" description="Helical" evidence="2">
    <location>
        <begin position="86"/>
        <end position="111"/>
    </location>
</feature>
<keyword evidence="2" id="KW-1133">Transmembrane helix</keyword>
<dbReference type="PANTHER" id="PTHR42736:SF1">
    <property type="entry name" value="PROTEIN-GLUTAMINE GAMMA-GLUTAMYLTRANSFERASE"/>
    <property type="match status" value="1"/>
</dbReference>
<dbReference type="Proteomes" id="UP001139289">
    <property type="component" value="Unassembled WGS sequence"/>
</dbReference>
<feature type="transmembrane region" description="Helical" evidence="2">
    <location>
        <begin position="601"/>
        <end position="622"/>
    </location>
</feature>
<dbReference type="InterPro" id="IPR002931">
    <property type="entry name" value="Transglutaminase-like"/>
</dbReference>
<evidence type="ECO:0000313" key="4">
    <source>
        <dbReference type="EMBL" id="MCC2030309.1"/>
    </source>
</evidence>
<dbReference type="InterPro" id="IPR052901">
    <property type="entry name" value="Bact_TGase-like"/>
</dbReference>
<dbReference type="SUPFAM" id="SSF54001">
    <property type="entry name" value="Cysteine proteinases"/>
    <property type="match status" value="1"/>
</dbReference>
<keyword evidence="2" id="KW-0472">Membrane</keyword>
<feature type="transmembrane region" description="Helical" evidence="2">
    <location>
        <begin position="192"/>
        <end position="210"/>
    </location>
</feature>
<dbReference type="EMBL" id="JAGTTM010000006">
    <property type="protein sequence ID" value="MCC2030309.1"/>
    <property type="molecule type" value="Genomic_DNA"/>
</dbReference>
<feature type="compositionally biased region" description="Low complexity" evidence="1">
    <location>
        <begin position="559"/>
        <end position="577"/>
    </location>
</feature>
<evidence type="ECO:0000259" key="3">
    <source>
        <dbReference type="SMART" id="SM00460"/>
    </source>
</evidence>
<reference evidence="4" key="1">
    <citation type="submission" date="2021-04" db="EMBL/GenBank/DDBJ databases">
        <title>Microbacterium tenobrionis sp. nov. and Microbacterium allomyrinae sp. nov., isolated from larvae of Tenobrio molitor and Allomyrina dichotoma, respectively.</title>
        <authorList>
            <person name="Lee S.D."/>
        </authorList>
    </citation>
    <scope>NUCLEOTIDE SEQUENCE</scope>
    <source>
        <strain evidence="4">YMB-B2</strain>
    </source>
</reference>
<dbReference type="InterPro" id="IPR038765">
    <property type="entry name" value="Papain-like_cys_pep_sf"/>
</dbReference>
<sequence>MFRAEPRAAGRPAVDYERRMRPRDRTLAAAVLSVCAAIVLLWPYTSVVVAGPWSILSVTVIVVIVATGMVVRLIRGGRFADGALPFLAQLVVGTGALTLLLVPQGALLGIIPTGTTVSAFGRLAVQALDEVRLGTAPLADTPGLRTMLAVGFALAAILLDQLISARYALPAIILITAIGAIPMIVALGDANVPWFVMLAVISLFLLRHSVRHDRRRPRRASVGLAVTTGAAAIAAALVVTPVLPISSTWVGVGTSTQLDPSLRLGEDLRRPTPFTVMTLATSAASAPYLRIATLSEFDGSTWSSDDGDVQAVTDGFGDPDWTEQIETVQSRTSIRVTGISGSWLPVPYAATKIVGVASGWQIMPDNRTVTSAIRDAADEDYTVTSEVVAPTLEQIQAAGATPADIEVPAFIADTASEVTAGATNDYDRLIAMQSWFRSEFTYSLDAPVDGDFDGTGTDAVEEFLQVRSGYCIHFSGAFALMAEALDMQVRIVVGYLPGSMTDEKRGDETIYTVSSDQLHAWPEVHFAGIGWVPFEPTASLGNPTGFLPANTGGGSVSDPTLPEPSATPSSEPSTAPRAEQDPGASQTPGGDSLQRVDPGPVVLVGAGILFLLLVPMLVRLGVGAARSGRARHGDAAAAWQEVRATLIDVGVSVSDADTPRMRGATLVERGADPAAVDVLVDAVERSSYARVAAATGDLLRPVRRVTAQLRRSVDTRDRVTARLLPRSLVARRDR</sequence>
<dbReference type="Pfam" id="PF11992">
    <property type="entry name" value="TgpA_N"/>
    <property type="match status" value="1"/>
</dbReference>
<name>A0A9X1LQY0_9MICO</name>
<feature type="transmembrane region" description="Helical" evidence="2">
    <location>
        <begin position="26"/>
        <end position="44"/>
    </location>
</feature>
<feature type="transmembrane region" description="Helical" evidence="2">
    <location>
        <begin position="222"/>
        <end position="243"/>
    </location>
</feature>
<accession>A0A9X1LQY0</accession>
<feature type="transmembrane region" description="Helical" evidence="2">
    <location>
        <begin position="143"/>
        <end position="160"/>
    </location>
</feature>
<feature type="transmembrane region" description="Helical" evidence="2">
    <location>
        <begin position="167"/>
        <end position="186"/>
    </location>
</feature>
<protein>
    <submittedName>
        <fullName evidence="4">Transglutaminase domain-containing protein</fullName>
    </submittedName>
</protein>
<evidence type="ECO:0000313" key="5">
    <source>
        <dbReference type="Proteomes" id="UP001139289"/>
    </source>
</evidence>
<proteinExistence type="predicted"/>
<feature type="domain" description="Transglutaminase-like" evidence="3">
    <location>
        <begin position="463"/>
        <end position="538"/>
    </location>
</feature>
<dbReference type="Pfam" id="PF01841">
    <property type="entry name" value="Transglut_core"/>
    <property type="match status" value="1"/>
</dbReference>
<comment type="caution">
    <text evidence="4">The sequence shown here is derived from an EMBL/GenBank/DDBJ whole genome shotgun (WGS) entry which is preliminary data.</text>
</comment>
<keyword evidence="2" id="KW-0812">Transmembrane</keyword>
<evidence type="ECO:0000256" key="2">
    <source>
        <dbReference type="SAM" id="Phobius"/>
    </source>
</evidence>
<dbReference type="AlphaFoldDB" id="A0A9X1LQY0"/>